<sequence length="1241" mass="135247">MIRSRQTLVRIGHLATAVCTLVMVFPPGITAAGEPLGGIFKAVSRIARGGKEAAIERHRPDSCTHQSVEELAGQLDWLEHHIDCYGSVVPKQPDVWGEARMTSHRHDIEEQLGTRLKEFGPTLQGAIRRSDQSALALALQAQQAVSPASASPVQGQVALPALIESQGRRDFTSIDANRFAGQGLAIEPVKYNAQLFRYLNALNELRRINEGDDTADGTGYAMNLVRLPISVLPGSRTRTGYGCEVSFTAEPILGDDLLPNTFRSLVINDVVDMHALPVTRFLSDDLVDSVSKLGILVSAERRAEKLIALVDQRLNELRQQVPFDDALARGIAYAEDDREYLQQRFQTLSYDALSDAHKGKQDRNLPVLSGEIVFDGQKYQVEAKLSAEQILKSVEDLLIHQATIQSLDLVLTAPGQTQKTIPVSLGAIEDFSRGIQRRRLPYIVVYPKWLLPILKEANIDTTTIEQRQQTLDDRLGSLPQFAPRLCTFKASTPPGECGDDKTNAAIPWTAKTNSKVSSVFPSEILSTFAEALQAGSSSISSLFNAAESFNSIGSVSLHSTEEVLRDRIDASTFTFGSTSPIQARRIRRPLAPSQYLPVVGYESFGNLTESVAQALLTTPPNDGNFVLVSDVRSILKEELAHTYDMLSQPSQMHLWATAGPQLAEAVTTRNFRMVRQIREQFLSELGVGVRYSPTSALAWSIMIESSLLNRELVAAMRRLESEKGCGCGWGTDPMAEPQFCGANPSAEARQAFNQYVQCRWPIQVFALDPTAQEQNIADSFNLRRELQLAAAVAISTGNASVRAAGAFARQLEIDIDTIEVNATEVAFAHGAENFGWRFYPRLQSPDTASTLQSFGQTLFGGPSRDRLLSARRLEPGQRECTAVIVMPSFVPYVHLHSRTSWFRLTHPSDRELTLTDSMQLSRASEAVHRFAQCVPDCDCYRPADVAHLSNTARQLSSRLPLQSAVVGIPYENSLGGFELISGGMNNLSVELTSWYGAPGIDPKHPTVLFLVGDGFSVHETQVIVGGRTAEFELMSRQIMKVVVPAGVQKLGRGEGERLVDVHVATPYGVSSHLLIPLNEPEPKPAVTAQPNWNPAVIPLAYQVSKVSTTPKVGNLAFVGGGSGGKLAIQMPSKDQVADGATVSVQLMTDTPLGLAIASGAPKAFALALTANPDKSQYELADSQIATFSSQLEKAVTQYVLGSRSVELVKIQARGVVSVGEQTIAIEKPLILDVHVQRDPSQ</sequence>
<reference evidence="1 2" key="1">
    <citation type="submission" date="2019-02" db="EMBL/GenBank/DDBJ databases">
        <title>Deep-cultivation of Planctomycetes and their phenomic and genomic characterization uncovers novel biology.</title>
        <authorList>
            <person name="Wiegand S."/>
            <person name="Jogler M."/>
            <person name="Boedeker C."/>
            <person name="Pinto D."/>
            <person name="Vollmers J."/>
            <person name="Rivas-Marin E."/>
            <person name="Kohn T."/>
            <person name="Peeters S.H."/>
            <person name="Heuer A."/>
            <person name="Rast P."/>
            <person name="Oberbeckmann S."/>
            <person name="Bunk B."/>
            <person name="Jeske O."/>
            <person name="Meyerdierks A."/>
            <person name="Storesund J.E."/>
            <person name="Kallscheuer N."/>
            <person name="Luecker S."/>
            <person name="Lage O.M."/>
            <person name="Pohl T."/>
            <person name="Merkel B.J."/>
            <person name="Hornburger P."/>
            <person name="Mueller R.-W."/>
            <person name="Bruemmer F."/>
            <person name="Labrenz M."/>
            <person name="Spormann A.M."/>
            <person name="Op den Camp H."/>
            <person name="Overmann J."/>
            <person name="Amann R."/>
            <person name="Jetten M.S.M."/>
            <person name="Mascher T."/>
            <person name="Medema M.H."/>
            <person name="Devos D.P."/>
            <person name="Kaster A.-K."/>
            <person name="Ovreas L."/>
            <person name="Rohde M."/>
            <person name="Galperin M.Y."/>
            <person name="Jogler C."/>
        </authorList>
    </citation>
    <scope>NUCLEOTIDE SEQUENCE [LARGE SCALE GENOMIC DNA]</scope>
    <source>
        <strain evidence="1 2">K22_7</strain>
    </source>
</reference>
<protein>
    <submittedName>
        <fullName evidence="1">Uncharacterized protein</fullName>
    </submittedName>
</protein>
<organism evidence="1 2">
    <name type="scientific">Rubripirellula lacrimiformis</name>
    <dbReference type="NCBI Taxonomy" id="1930273"/>
    <lineage>
        <taxon>Bacteria</taxon>
        <taxon>Pseudomonadati</taxon>
        <taxon>Planctomycetota</taxon>
        <taxon>Planctomycetia</taxon>
        <taxon>Pirellulales</taxon>
        <taxon>Pirellulaceae</taxon>
        <taxon>Rubripirellula</taxon>
    </lineage>
</organism>
<dbReference type="EMBL" id="CP036525">
    <property type="protein sequence ID" value="QDT03027.1"/>
    <property type="molecule type" value="Genomic_DNA"/>
</dbReference>
<dbReference type="RefSeq" id="WP_145168798.1">
    <property type="nucleotide sequence ID" value="NZ_CP036525.1"/>
</dbReference>
<dbReference type="OrthoDB" id="212007at2"/>
<proteinExistence type="predicted"/>
<dbReference type="KEGG" id="rlc:K227x_14060"/>
<dbReference type="AlphaFoldDB" id="A0A517N796"/>
<keyword evidence="2" id="KW-1185">Reference proteome</keyword>
<dbReference type="Proteomes" id="UP000318538">
    <property type="component" value="Chromosome"/>
</dbReference>
<accession>A0A517N796</accession>
<name>A0A517N796_9BACT</name>
<evidence type="ECO:0000313" key="2">
    <source>
        <dbReference type="Proteomes" id="UP000318538"/>
    </source>
</evidence>
<evidence type="ECO:0000313" key="1">
    <source>
        <dbReference type="EMBL" id="QDT03027.1"/>
    </source>
</evidence>
<gene>
    <name evidence="1" type="ORF">K227x_14060</name>
</gene>